<evidence type="ECO:0000256" key="1">
    <source>
        <dbReference type="SAM" id="MobiDB-lite"/>
    </source>
</evidence>
<feature type="compositionally biased region" description="Polar residues" evidence="1">
    <location>
        <begin position="719"/>
        <end position="734"/>
    </location>
</feature>
<dbReference type="SUPFAM" id="SSF50630">
    <property type="entry name" value="Acid proteases"/>
    <property type="match status" value="1"/>
</dbReference>
<dbReference type="InterPro" id="IPR021109">
    <property type="entry name" value="Peptidase_aspartic_dom_sf"/>
</dbReference>
<gene>
    <name evidence="4" type="ORF">QYE76_000999</name>
</gene>
<feature type="region of interest" description="Disordered" evidence="1">
    <location>
        <begin position="689"/>
        <end position="745"/>
    </location>
</feature>
<dbReference type="Pfam" id="PF03078">
    <property type="entry name" value="ATHILA"/>
    <property type="match status" value="1"/>
</dbReference>
<evidence type="ECO:0000259" key="3">
    <source>
        <dbReference type="Pfam" id="PF03078"/>
    </source>
</evidence>
<dbReference type="Gene3D" id="2.40.70.10">
    <property type="entry name" value="Acid Proteases"/>
    <property type="match status" value="1"/>
</dbReference>
<protein>
    <recommendedName>
        <fullName evidence="3">Arabidopsis retrotransposon Orf1 C-terminal domain-containing protein</fullName>
    </recommendedName>
</protein>
<keyword evidence="2" id="KW-0732">Signal</keyword>
<evidence type="ECO:0000256" key="2">
    <source>
        <dbReference type="SAM" id="SignalP"/>
    </source>
</evidence>
<evidence type="ECO:0000313" key="4">
    <source>
        <dbReference type="EMBL" id="KAK1626684.1"/>
    </source>
</evidence>
<dbReference type="PANTHER" id="PTHR33067:SF31">
    <property type="entry name" value="RNA-DIRECTED DNA POLYMERASE"/>
    <property type="match status" value="1"/>
</dbReference>
<name>A0AAD8RKC2_LOLMU</name>
<dbReference type="CDD" id="cd00303">
    <property type="entry name" value="retropepsin_like"/>
    <property type="match status" value="1"/>
</dbReference>
<feature type="chain" id="PRO_5042232541" description="Arabidopsis retrotransposon Orf1 C-terminal domain-containing protein" evidence="2">
    <location>
        <begin position="22"/>
        <end position="745"/>
    </location>
</feature>
<dbReference type="Proteomes" id="UP001231189">
    <property type="component" value="Unassembled WGS sequence"/>
</dbReference>
<proteinExistence type="predicted"/>
<reference evidence="4" key="1">
    <citation type="submission" date="2023-07" db="EMBL/GenBank/DDBJ databases">
        <title>A chromosome-level genome assembly of Lolium multiflorum.</title>
        <authorList>
            <person name="Chen Y."/>
            <person name="Copetti D."/>
            <person name="Kolliker R."/>
            <person name="Studer B."/>
        </authorList>
    </citation>
    <scope>NUCLEOTIDE SEQUENCE</scope>
    <source>
        <strain evidence="4">02402/16</strain>
        <tissue evidence="4">Leaf</tissue>
    </source>
</reference>
<accession>A0AAD8RKC2</accession>
<dbReference type="AlphaFoldDB" id="A0AAD8RKC2"/>
<comment type="caution">
    <text evidence="4">The sequence shown here is derived from an EMBL/GenBank/DDBJ whole genome shotgun (WGS) entry which is preliminary data.</text>
</comment>
<feature type="compositionally biased region" description="Basic and acidic residues" evidence="1">
    <location>
        <begin position="689"/>
        <end position="704"/>
    </location>
</feature>
<organism evidence="4 5">
    <name type="scientific">Lolium multiflorum</name>
    <name type="common">Italian ryegrass</name>
    <name type="synonym">Lolium perenne subsp. multiflorum</name>
    <dbReference type="NCBI Taxonomy" id="4521"/>
    <lineage>
        <taxon>Eukaryota</taxon>
        <taxon>Viridiplantae</taxon>
        <taxon>Streptophyta</taxon>
        <taxon>Embryophyta</taxon>
        <taxon>Tracheophyta</taxon>
        <taxon>Spermatophyta</taxon>
        <taxon>Magnoliopsida</taxon>
        <taxon>Liliopsida</taxon>
        <taxon>Poales</taxon>
        <taxon>Poaceae</taxon>
        <taxon>BOP clade</taxon>
        <taxon>Pooideae</taxon>
        <taxon>Poodae</taxon>
        <taxon>Poeae</taxon>
        <taxon>Poeae Chloroplast Group 2 (Poeae type)</taxon>
        <taxon>Loliodinae</taxon>
        <taxon>Loliinae</taxon>
        <taxon>Lolium</taxon>
    </lineage>
</organism>
<keyword evidence="5" id="KW-1185">Reference proteome</keyword>
<dbReference type="PANTHER" id="PTHR33067">
    <property type="entry name" value="RNA-DIRECTED DNA POLYMERASE-RELATED"/>
    <property type="match status" value="1"/>
</dbReference>
<feature type="region of interest" description="Disordered" evidence="1">
    <location>
        <begin position="53"/>
        <end position="72"/>
    </location>
</feature>
<dbReference type="InterPro" id="IPR004312">
    <property type="entry name" value="ATHILA_Orf1_C"/>
</dbReference>
<feature type="domain" description="Arabidopsis retrotransposon Orf1 C-terminal" evidence="3">
    <location>
        <begin position="484"/>
        <end position="584"/>
    </location>
</feature>
<dbReference type="EMBL" id="JAUUTY010000005">
    <property type="protein sequence ID" value="KAK1626684.1"/>
    <property type="molecule type" value="Genomic_DNA"/>
</dbReference>
<dbReference type="Pfam" id="PF13975">
    <property type="entry name" value="gag-asp_proteas"/>
    <property type="match status" value="1"/>
</dbReference>
<evidence type="ECO:0000313" key="5">
    <source>
        <dbReference type="Proteomes" id="UP001231189"/>
    </source>
</evidence>
<sequence>MLWRVQSAITACLARSGTVLGARLLANAVPARAWAVYHCDHHGQGHVLDKVGEGLEGQREGDQRWEREENEKEDNIAKVWTITTTSNANATYVAAPPTINNKRIGVSNVSTSNAKREKLPETAKTAETACDKAAEIFSNIGDDDPIALDYNGLNFDDCHISEVIKFLQKLAKSPNASAINLAFTKHITNALIKAREEKLEREASIPRKLEDGWEPIIKIKVNDFDCNALCDLGASISVMPKKIYNMLDLPPLKNCYLDVNLADHSTKKPLGKVDNVRITVKNNLVPVDFVVLDIDCNASCPIILGRPFLRTVGAIIDMKEEFHVGAGIPGVAPHYISPPSTFNVLLGSYWFDKPWFLTEGNLPKRTPDEAEELLARISRNHDDWNTPEPTPTPILKKRGLIELNDEDMREAKKSLKEKGAVIDCNKGKVTFNVDDKEHTVYFPKRIDKGGLATYVGDEREQYYMLTKIFVESFKFHNKQYGPTVAFKIYGNPITMELEEFCVALDIAPVGTARRIDDNPRDLLELYRGITDDDCRTIQRGKIRNIQLPAIKYFAYYIATSILGRENTSNISSYHLAFLNAALTGQTPYHLGSLIARRLSNRGPIFGGTIALRILTHLRLPLDSNDVPLTPRRLDITAMKSHHFVTADSTLDNMVYRMLFADGDEKEIPLPQPDLFSIDREPWSRTKEEVEEKMKIQDFHQQHDSEDAEPSYDYTVTYPGASSSTCPEYDPSSSYYGDATSWPRWD</sequence>
<feature type="signal peptide" evidence="2">
    <location>
        <begin position="1"/>
        <end position="21"/>
    </location>
</feature>